<dbReference type="RefSeq" id="WP_133108621.1">
    <property type="nucleotide sequence ID" value="NZ_SMNA01000007.1"/>
</dbReference>
<gene>
    <name evidence="1" type="ORF">EXU48_15690</name>
</gene>
<keyword evidence="2" id="KW-1185">Reference proteome</keyword>
<evidence type="ECO:0000313" key="1">
    <source>
        <dbReference type="EMBL" id="TDE91587.1"/>
    </source>
</evidence>
<name>A0ABY2E244_9MICO</name>
<dbReference type="EMBL" id="SMNA01000007">
    <property type="protein sequence ID" value="TDE91587.1"/>
    <property type="molecule type" value="Genomic_DNA"/>
</dbReference>
<accession>A0ABY2E244</accession>
<dbReference type="Proteomes" id="UP000504882">
    <property type="component" value="Unassembled WGS sequence"/>
</dbReference>
<organism evidence="1 2">
    <name type="scientific">Occultella glacieicola</name>
    <dbReference type="NCBI Taxonomy" id="2518684"/>
    <lineage>
        <taxon>Bacteria</taxon>
        <taxon>Bacillati</taxon>
        <taxon>Actinomycetota</taxon>
        <taxon>Actinomycetes</taxon>
        <taxon>Micrococcales</taxon>
        <taxon>Ruaniaceae</taxon>
        <taxon>Occultella</taxon>
    </lineage>
</organism>
<proteinExistence type="predicted"/>
<evidence type="ECO:0000313" key="2">
    <source>
        <dbReference type="Proteomes" id="UP000504882"/>
    </source>
</evidence>
<sequence>MPITSPYSLKNAALTIDVDDFTAAVSQVQFNPRTQSSTWRGISGNTIRDQAVAEWDCQLGLAQDLAPSGLLRYLLDHDGEQKDVVFTPVETEGGNDLTIEATLVISAATIGGTAGADVTTATATCAVIGKPEFVDPT</sequence>
<comment type="caution">
    <text evidence="1">The sequence shown here is derived from an EMBL/GenBank/DDBJ whole genome shotgun (WGS) entry which is preliminary data.</text>
</comment>
<reference evidence="1 2" key="1">
    <citation type="submission" date="2019-03" db="EMBL/GenBank/DDBJ databases">
        <title>Genomic features of bacteria from cold environments.</title>
        <authorList>
            <person name="Shen L."/>
        </authorList>
    </citation>
    <scope>NUCLEOTIDE SEQUENCE [LARGE SCALE GENOMIC DNA]</scope>
    <source>
        <strain evidence="2">T3246-1</strain>
    </source>
</reference>
<protein>
    <submittedName>
        <fullName evidence="1">Uncharacterized protein</fullName>
    </submittedName>
</protein>